<evidence type="ECO:0000313" key="2">
    <source>
        <dbReference type="EMBL" id="CAL1544355.1"/>
    </source>
</evidence>
<feature type="domain" description="C1q" evidence="1">
    <location>
        <begin position="137"/>
        <end position="231"/>
    </location>
</feature>
<dbReference type="AlphaFoldDB" id="A0AAV2IE47"/>
<sequence length="244" mass="27893">MSIQDLSKRGESTNQHYNEMSNKMNQLEISINLMSSQYTEQFENMSSLNKDKVDDLIGVVCHLVAKRLNPIENLRDALNKISTTKIPLLLQMERIESQFMDLSNKTVRIESKCRLPNVGFYAWGNFDLKVGKYILKNFTNVNGNFGHHFNSISGQFTIPFNGLYLISISSILDDDNRIDIKSHNKSSCQLDKDLNRGLCFFYGSGTITFCAELKVGEQVFIKVNIKKKNIETAIDFSWCMVNGY</sequence>
<dbReference type="Pfam" id="PF00386">
    <property type="entry name" value="C1q"/>
    <property type="match status" value="1"/>
</dbReference>
<name>A0AAV2IE47_LYMST</name>
<gene>
    <name evidence="2" type="ORF">GSLYS_00017868001</name>
</gene>
<dbReference type="SUPFAM" id="SSF49842">
    <property type="entry name" value="TNF-like"/>
    <property type="match status" value="1"/>
</dbReference>
<evidence type="ECO:0000259" key="1">
    <source>
        <dbReference type="Pfam" id="PF00386"/>
    </source>
</evidence>
<protein>
    <recommendedName>
        <fullName evidence="1">C1q domain-containing protein</fullName>
    </recommendedName>
</protein>
<reference evidence="2 3" key="1">
    <citation type="submission" date="2024-04" db="EMBL/GenBank/DDBJ databases">
        <authorList>
            <consortium name="Genoscope - CEA"/>
            <person name="William W."/>
        </authorList>
    </citation>
    <scope>NUCLEOTIDE SEQUENCE [LARGE SCALE GENOMIC DNA]</scope>
</reference>
<dbReference type="InterPro" id="IPR008983">
    <property type="entry name" value="Tumour_necrosis_fac-like_dom"/>
</dbReference>
<dbReference type="InterPro" id="IPR001073">
    <property type="entry name" value="C1q_dom"/>
</dbReference>
<dbReference type="Gene3D" id="2.60.120.40">
    <property type="match status" value="1"/>
</dbReference>
<keyword evidence="3" id="KW-1185">Reference proteome</keyword>
<organism evidence="2 3">
    <name type="scientific">Lymnaea stagnalis</name>
    <name type="common">Great pond snail</name>
    <name type="synonym">Helix stagnalis</name>
    <dbReference type="NCBI Taxonomy" id="6523"/>
    <lineage>
        <taxon>Eukaryota</taxon>
        <taxon>Metazoa</taxon>
        <taxon>Spiralia</taxon>
        <taxon>Lophotrochozoa</taxon>
        <taxon>Mollusca</taxon>
        <taxon>Gastropoda</taxon>
        <taxon>Heterobranchia</taxon>
        <taxon>Euthyneura</taxon>
        <taxon>Panpulmonata</taxon>
        <taxon>Hygrophila</taxon>
        <taxon>Lymnaeoidea</taxon>
        <taxon>Lymnaeidae</taxon>
        <taxon>Lymnaea</taxon>
    </lineage>
</organism>
<evidence type="ECO:0000313" key="3">
    <source>
        <dbReference type="Proteomes" id="UP001497497"/>
    </source>
</evidence>
<accession>A0AAV2IE47</accession>
<proteinExistence type="predicted"/>
<dbReference type="EMBL" id="CAXITT010000616">
    <property type="protein sequence ID" value="CAL1544355.1"/>
    <property type="molecule type" value="Genomic_DNA"/>
</dbReference>
<comment type="caution">
    <text evidence="2">The sequence shown here is derived from an EMBL/GenBank/DDBJ whole genome shotgun (WGS) entry which is preliminary data.</text>
</comment>
<dbReference type="Proteomes" id="UP001497497">
    <property type="component" value="Unassembled WGS sequence"/>
</dbReference>